<dbReference type="KEGG" id="nik:F5I99_12540"/>
<dbReference type="Pfam" id="PF00116">
    <property type="entry name" value="COX2"/>
    <property type="match status" value="1"/>
</dbReference>
<evidence type="ECO:0000256" key="7">
    <source>
        <dbReference type="ARBA" id="ARBA00022723"/>
    </source>
</evidence>
<evidence type="ECO:0000256" key="9">
    <source>
        <dbReference type="ARBA" id="ARBA00022982"/>
    </source>
</evidence>
<dbReference type="GO" id="GO:0020037">
    <property type="term" value="F:heme binding"/>
    <property type="evidence" value="ECO:0007669"/>
    <property type="project" value="InterPro"/>
</dbReference>
<dbReference type="PRINTS" id="PR01166">
    <property type="entry name" value="CYCOXIDASEII"/>
</dbReference>
<comment type="function">
    <text evidence="14 18">Subunits I and II form the functional core of the enzyme complex. Electrons originating in cytochrome c are transferred via heme a and Cu(A) to the binuclear center formed by heme a3 and Cu(B).</text>
</comment>
<evidence type="ECO:0000256" key="8">
    <source>
        <dbReference type="ARBA" id="ARBA00022967"/>
    </source>
</evidence>
<evidence type="ECO:0000256" key="16">
    <source>
        <dbReference type="PROSITE-ProRule" id="PRU00433"/>
    </source>
</evidence>
<evidence type="ECO:0000256" key="4">
    <source>
        <dbReference type="ARBA" id="ARBA00022617"/>
    </source>
</evidence>
<keyword evidence="20" id="KW-0732">Signal</keyword>
<evidence type="ECO:0000313" key="25">
    <source>
        <dbReference type="Proteomes" id="UP000325606"/>
    </source>
</evidence>
<dbReference type="NCBIfam" id="TIGR02866">
    <property type="entry name" value="CoxB"/>
    <property type="match status" value="1"/>
</dbReference>
<dbReference type="PROSITE" id="PS50999">
    <property type="entry name" value="COX2_TM"/>
    <property type="match status" value="1"/>
</dbReference>
<keyword evidence="25" id="KW-1185">Reference proteome</keyword>
<evidence type="ECO:0000256" key="1">
    <source>
        <dbReference type="ARBA" id="ARBA00004141"/>
    </source>
</evidence>
<evidence type="ECO:0000259" key="21">
    <source>
        <dbReference type="PROSITE" id="PS50857"/>
    </source>
</evidence>
<proteinExistence type="inferred from homology"/>
<dbReference type="PROSITE" id="PS50857">
    <property type="entry name" value="COX2_CUA"/>
    <property type="match status" value="1"/>
</dbReference>
<dbReference type="SUPFAM" id="SSF81464">
    <property type="entry name" value="Cytochrome c oxidase subunit II-like, transmembrane region"/>
    <property type="match status" value="1"/>
</dbReference>
<feature type="signal peptide" evidence="20">
    <location>
        <begin position="1"/>
        <end position="23"/>
    </location>
</feature>
<accession>A0A5J6LFY6</accession>
<evidence type="ECO:0000256" key="17">
    <source>
        <dbReference type="RuleBase" id="RU000456"/>
    </source>
</evidence>
<feature type="domain" description="Cytochrome oxidase subunit II copper A binding" evidence="21">
    <location>
        <begin position="122"/>
        <end position="259"/>
    </location>
</feature>
<evidence type="ECO:0000256" key="14">
    <source>
        <dbReference type="ARBA" id="ARBA00024688"/>
    </source>
</evidence>
<dbReference type="Gene3D" id="1.10.287.90">
    <property type="match status" value="1"/>
</dbReference>
<name>A0A5J6LFY6_9GAMM</name>
<evidence type="ECO:0000256" key="15">
    <source>
        <dbReference type="ARBA" id="ARBA00047816"/>
    </source>
</evidence>
<dbReference type="PROSITE" id="PS00078">
    <property type="entry name" value="COX2"/>
    <property type="match status" value="1"/>
</dbReference>
<dbReference type="GO" id="GO:0004129">
    <property type="term" value="F:cytochrome-c oxidase activity"/>
    <property type="evidence" value="ECO:0007669"/>
    <property type="project" value="UniProtKB-EC"/>
</dbReference>
<evidence type="ECO:0000256" key="10">
    <source>
        <dbReference type="ARBA" id="ARBA00022989"/>
    </source>
</evidence>
<dbReference type="RefSeq" id="WP_151056498.1">
    <property type="nucleotide sequence ID" value="NZ_CP044222.1"/>
</dbReference>
<dbReference type="InterPro" id="IPR001505">
    <property type="entry name" value="Copper_CuA"/>
</dbReference>
<comment type="cofactor">
    <cofactor evidence="18">
        <name>Cu cation</name>
        <dbReference type="ChEBI" id="CHEBI:23378"/>
    </cofactor>
    <text evidence="18">Binds a copper A center.</text>
</comment>
<reference evidence="24 25" key="1">
    <citation type="submission" date="2019-09" db="EMBL/GenBank/DDBJ databases">
        <title>Nitrincola iocasae sp. nov., a bacterium isolated from the sediment collected at a cold seep field in South China Sea.</title>
        <authorList>
            <person name="Zhang H."/>
            <person name="Wang H."/>
            <person name="Li C."/>
        </authorList>
    </citation>
    <scope>NUCLEOTIDE SEQUENCE [LARGE SCALE GENOMIC DNA]</scope>
    <source>
        <strain evidence="24 25">KXZD1103</strain>
    </source>
</reference>
<dbReference type="SUPFAM" id="SSF49503">
    <property type="entry name" value="Cupredoxins"/>
    <property type="match status" value="1"/>
</dbReference>
<evidence type="ECO:0000256" key="6">
    <source>
        <dbReference type="ARBA" id="ARBA00022692"/>
    </source>
</evidence>
<evidence type="ECO:0000256" key="18">
    <source>
        <dbReference type="RuleBase" id="RU004024"/>
    </source>
</evidence>
<keyword evidence="3 17" id="KW-0813">Transport</keyword>
<keyword evidence="12 18" id="KW-0186">Copper</keyword>
<dbReference type="EC" id="7.1.1.9" evidence="18"/>
<evidence type="ECO:0000256" key="11">
    <source>
        <dbReference type="ARBA" id="ARBA00023004"/>
    </source>
</evidence>
<dbReference type="InterPro" id="IPR008972">
    <property type="entry name" value="Cupredoxin"/>
</dbReference>
<dbReference type="EMBL" id="CP044222">
    <property type="protein sequence ID" value="QEW07262.1"/>
    <property type="molecule type" value="Genomic_DNA"/>
</dbReference>
<dbReference type="InterPro" id="IPR011759">
    <property type="entry name" value="Cyt_c_oxidase_su2_TM_dom"/>
</dbReference>
<evidence type="ECO:0000256" key="13">
    <source>
        <dbReference type="ARBA" id="ARBA00023136"/>
    </source>
</evidence>
<dbReference type="GO" id="GO:0005507">
    <property type="term" value="F:copper ion binding"/>
    <property type="evidence" value="ECO:0007669"/>
    <property type="project" value="InterPro"/>
</dbReference>
<gene>
    <name evidence="24" type="primary">coxB</name>
    <name evidence="24" type="ORF">F5I99_12540</name>
</gene>
<feature type="domain" description="Cytochrome oxidase subunit II transmembrane region profile" evidence="22">
    <location>
        <begin position="26"/>
        <end position="121"/>
    </location>
</feature>
<keyword evidence="5 17" id="KW-0679">Respiratory chain</keyword>
<comment type="subcellular location">
    <subcellularLocation>
        <location evidence="17">Cell membrane</location>
        <topology evidence="17">Multi-pass membrane protein</topology>
    </subcellularLocation>
    <subcellularLocation>
        <location evidence="1">Membrane</location>
        <topology evidence="1">Multi-pass membrane protein</topology>
    </subcellularLocation>
</comment>
<protein>
    <recommendedName>
        <fullName evidence="18">Cytochrome c oxidase subunit 2</fullName>
        <ecNumber evidence="18">7.1.1.9</ecNumber>
    </recommendedName>
</protein>
<dbReference type="PANTHER" id="PTHR22888">
    <property type="entry name" value="CYTOCHROME C OXIDASE, SUBUNIT II"/>
    <property type="match status" value="1"/>
</dbReference>
<dbReference type="InterPro" id="IPR002429">
    <property type="entry name" value="CcO_II-like_C"/>
</dbReference>
<dbReference type="Gene3D" id="2.60.40.420">
    <property type="entry name" value="Cupredoxins - blue copper proteins"/>
    <property type="match status" value="1"/>
</dbReference>
<dbReference type="Gene3D" id="1.10.760.10">
    <property type="entry name" value="Cytochrome c-like domain"/>
    <property type="match status" value="1"/>
</dbReference>
<keyword evidence="4 16" id="KW-0349">Heme</keyword>
<dbReference type="Proteomes" id="UP000325606">
    <property type="component" value="Chromosome"/>
</dbReference>
<dbReference type="InterPro" id="IPR036257">
    <property type="entry name" value="Cyt_c_oxidase_su2_TM_sf"/>
</dbReference>
<keyword evidence="24" id="KW-0560">Oxidoreductase</keyword>
<dbReference type="GO" id="GO:0005886">
    <property type="term" value="C:plasma membrane"/>
    <property type="evidence" value="ECO:0007669"/>
    <property type="project" value="UniProtKB-SubCell"/>
</dbReference>
<comment type="similarity">
    <text evidence="2 17">Belongs to the cytochrome c oxidase subunit 2 family.</text>
</comment>
<feature type="domain" description="Cytochrome c" evidence="23">
    <location>
        <begin position="279"/>
        <end position="361"/>
    </location>
</feature>
<dbReference type="GO" id="GO:0042773">
    <property type="term" value="P:ATP synthesis coupled electron transport"/>
    <property type="evidence" value="ECO:0007669"/>
    <property type="project" value="TreeGrafter"/>
</dbReference>
<feature type="transmembrane region" description="Helical" evidence="19">
    <location>
        <begin position="93"/>
        <end position="112"/>
    </location>
</feature>
<keyword evidence="13 19" id="KW-0472">Membrane</keyword>
<keyword evidence="10 19" id="KW-1133">Transmembrane helix</keyword>
<feature type="transmembrane region" description="Helical" evidence="19">
    <location>
        <begin position="47"/>
        <end position="72"/>
    </location>
</feature>
<dbReference type="InterPro" id="IPR036909">
    <property type="entry name" value="Cyt_c-like_dom_sf"/>
</dbReference>
<evidence type="ECO:0000256" key="12">
    <source>
        <dbReference type="ARBA" id="ARBA00023008"/>
    </source>
</evidence>
<evidence type="ECO:0000259" key="23">
    <source>
        <dbReference type="PROSITE" id="PS51007"/>
    </source>
</evidence>
<dbReference type="Pfam" id="PF13442">
    <property type="entry name" value="Cytochrome_CBB3"/>
    <property type="match status" value="1"/>
</dbReference>
<comment type="catalytic activity">
    <reaction evidence="15 18">
        <text>4 Fe(II)-[cytochrome c] + O2 + 8 H(+)(in) = 4 Fe(III)-[cytochrome c] + 2 H2O + 4 H(+)(out)</text>
        <dbReference type="Rhea" id="RHEA:11436"/>
        <dbReference type="Rhea" id="RHEA-COMP:10350"/>
        <dbReference type="Rhea" id="RHEA-COMP:14399"/>
        <dbReference type="ChEBI" id="CHEBI:15377"/>
        <dbReference type="ChEBI" id="CHEBI:15378"/>
        <dbReference type="ChEBI" id="CHEBI:15379"/>
        <dbReference type="ChEBI" id="CHEBI:29033"/>
        <dbReference type="ChEBI" id="CHEBI:29034"/>
        <dbReference type="EC" id="7.1.1.9"/>
    </reaction>
</comment>
<dbReference type="Pfam" id="PF02790">
    <property type="entry name" value="COX2_TM"/>
    <property type="match status" value="1"/>
</dbReference>
<feature type="chain" id="PRO_5023838771" description="Cytochrome c oxidase subunit 2" evidence="20">
    <location>
        <begin position="24"/>
        <end position="381"/>
    </location>
</feature>
<keyword evidence="7 16" id="KW-0479">Metal-binding</keyword>
<evidence type="ECO:0000256" key="2">
    <source>
        <dbReference type="ARBA" id="ARBA00007866"/>
    </source>
</evidence>
<dbReference type="GO" id="GO:0016491">
    <property type="term" value="F:oxidoreductase activity"/>
    <property type="evidence" value="ECO:0007669"/>
    <property type="project" value="UniProtKB-KW"/>
</dbReference>
<sequence length="381" mass="42086">MGQLIRTVFRAVLLSLFAGFAQASSINTSSGWNMPDGVTEISREVYGLHMIILWICVVIAVVVFGVMFYSLIAYRKSKGANAAHFHENTTVEIIWTAIPLVILVLMAVPATATLKKMYDVSEADIDVLVTGFQWRWRYEYLEEDVSFFSNLATPREQIYETDIKSDNYLLEVDEPMVVPTGKKIRVLLTANDVIHSWWVPDLAVKKDAIPGFVNESWFEIDEPGTYRGQCAELCGRDHGFMPIEVKAVTPEDYVAWLDSRREAAAVEAAGSDREWEMDELMERGMATYNTYCAACHQPEGQGLPPMFPALAGSAIATDPNSMDAHKAIVLHGKTGTAMPAFGATLSAAEIAAVITYERNAWGNDTGELVQPSAVSALLETQ</sequence>
<dbReference type="PROSITE" id="PS51007">
    <property type="entry name" value="CYTC"/>
    <property type="match status" value="1"/>
</dbReference>
<evidence type="ECO:0000313" key="24">
    <source>
        <dbReference type="EMBL" id="QEW07262.1"/>
    </source>
</evidence>
<evidence type="ECO:0000256" key="19">
    <source>
        <dbReference type="SAM" id="Phobius"/>
    </source>
</evidence>
<evidence type="ECO:0000256" key="5">
    <source>
        <dbReference type="ARBA" id="ARBA00022660"/>
    </source>
</evidence>
<keyword evidence="8" id="KW-1278">Translocase</keyword>
<dbReference type="InterPro" id="IPR045187">
    <property type="entry name" value="CcO_II"/>
</dbReference>
<dbReference type="InterPro" id="IPR009056">
    <property type="entry name" value="Cyt_c-like_dom"/>
</dbReference>
<dbReference type="PANTHER" id="PTHR22888:SF9">
    <property type="entry name" value="CYTOCHROME C OXIDASE SUBUNIT 2"/>
    <property type="match status" value="1"/>
</dbReference>
<dbReference type="InterPro" id="IPR014222">
    <property type="entry name" value="Cyt_c_oxidase_su2"/>
</dbReference>
<organism evidence="24 25">
    <name type="scientific">Nitrincola iocasae</name>
    <dbReference type="NCBI Taxonomy" id="2614693"/>
    <lineage>
        <taxon>Bacteria</taxon>
        <taxon>Pseudomonadati</taxon>
        <taxon>Pseudomonadota</taxon>
        <taxon>Gammaproteobacteria</taxon>
        <taxon>Oceanospirillales</taxon>
        <taxon>Oceanospirillaceae</taxon>
        <taxon>Nitrincola</taxon>
    </lineage>
</organism>
<evidence type="ECO:0000256" key="20">
    <source>
        <dbReference type="SAM" id="SignalP"/>
    </source>
</evidence>
<evidence type="ECO:0000256" key="3">
    <source>
        <dbReference type="ARBA" id="ARBA00022448"/>
    </source>
</evidence>
<keyword evidence="11 16" id="KW-0408">Iron</keyword>
<dbReference type="AlphaFoldDB" id="A0A5J6LFY6"/>
<evidence type="ECO:0000259" key="22">
    <source>
        <dbReference type="PROSITE" id="PS50999"/>
    </source>
</evidence>
<keyword evidence="6 17" id="KW-0812">Transmembrane</keyword>
<keyword evidence="9 17" id="KW-0249">Electron transport</keyword>